<protein>
    <submittedName>
        <fullName evidence="2">Uncharacterized protein</fullName>
    </submittedName>
</protein>
<dbReference type="Proteomes" id="UP000297948">
    <property type="component" value="Unassembled WGS sequence"/>
</dbReference>
<keyword evidence="1" id="KW-0812">Transmembrane</keyword>
<name>A0A4Z0HAW0_9ACTN</name>
<dbReference type="EMBL" id="SRID01000036">
    <property type="protein sequence ID" value="TGB15613.1"/>
    <property type="molecule type" value="Genomic_DNA"/>
</dbReference>
<keyword evidence="1" id="KW-0472">Membrane</keyword>
<dbReference type="OrthoDB" id="4246089at2"/>
<accession>A0A4Z0HAW0</accession>
<dbReference type="AlphaFoldDB" id="A0A4Z0HAW0"/>
<dbReference type="RefSeq" id="WP_135337986.1">
    <property type="nucleotide sequence ID" value="NZ_JBHLTX010000008.1"/>
</dbReference>
<reference evidence="2 3" key="1">
    <citation type="submission" date="2019-03" db="EMBL/GenBank/DDBJ databases">
        <authorList>
            <person name="Gonzalez-Pimentel J.L."/>
        </authorList>
    </citation>
    <scope>NUCLEOTIDE SEQUENCE [LARGE SCALE GENOMIC DNA]</scope>
    <source>
        <strain evidence="2 3">JCM 31289</strain>
    </source>
</reference>
<gene>
    <name evidence="2" type="ORF">E4099_06550</name>
</gene>
<keyword evidence="1" id="KW-1133">Transmembrane helix</keyword>
<keyword evidence="3" id="KW-1185">Reference proteome</keyword>
<proteinExistence type="predicted"/>
<evidence type="ECO:0000313" key="2">
    <source>
        <dbReference type="EMBL" id="TGB15613.1"/>
    </source>
</evidence>
<comment type="caution">
    <text evidence="2">The sequence shown here is derived from an EMBL/GenBank/DDBJ whole genome shotgun (WGS) entry which is preliminary data.</text>
</comment>
<sequence length="226" mass="25006">MSESEIPAKSGFKVVGIGCAAVLLAPVLLLVGVIVTYAIERAIPEDYPDAKPEVTARRITAYSQEAFAVIGLDRTLESNVYDMRAGNQNTLGSDYCYPDGLESIADEPEKGAYRMYHAWMVGKVGKRQGLEALRRVHARLKDTGWRITQFEEDRGIREWIVRAERDGGYHLSVVWEADYQRLRGGTGASCATDPDWTEEDGRYYEPHVGAPPTLISAAAGPWVVGR</sequence>
<evidence type="ECO:0000313" key="3">
    <source>
        <dbReference type="Proteomes" id="UP000297948"/>
    </source>
</evidence>
<organism evidence="2 3">
    <name type="scientific">Streptomyces palmae</name>
    <dbReference type="NCBI Taxonomy" id="1701085"/>
    <lineage>
        <taxon>Bacteria</taxon>
        <taxon>Bacillati</taxon>
        <taxon>Actinomycetota</taxon>
        <taxon>Actinomycetes</taxon>
        <taxon>Kitasatosporales</taxon>
        <taxon>Streptomycetaceae</taxon>
        <taxon>Streptomyces</taxon>
    </lineage>
</organism>
<feature type="transmembrane region" description="Helical" evidence="1">
    <location>
        <begin position="12"/>
        <end position="39"/>
    </location>
</feature>
<evidence type="ECO:0000256" key="1">
    <source>
        <dbReference type="SAM" id="Phobius"/>
    </source>
</evidence>